<dbReference type="SUPFAM" id="SSF161098">
    <property type="entry name" value="MetI-like"/>
    <property type="match status" value="1"/>
</dbReference>
<dbReference type="InterPro" id="IPR045621">
    <property type="entry name" value="BPD_transp_1_N"/>
</dbReference>
<dbReference type="PATRIC" id="fig|1398.22.peg.3109"/>
<evidence type="ECO:0000256" key="3">
    <source>
        <dbReference type="ARBA" id="ARBA00022475"/>
    </source>
</evidence>
<dbReference type="PANTHER" id="PTHR43163:SF6">
    <property type="entry name" value="DIPEPTIDE TRANSPORT SYSTEM PERMEASE PROTEIN DPPB-RELATED"/>
    <property type="match status" value="1"/>
</dbReference>
<feature type="transmembrane region" description="Helical" evidence="7">
    <location>
        <begin position="23"/>
        <end position="44"/>
    </location>
</feature>
<name>A0A133KF77_HEYCO</name>
<accession>A0A133KF77</accession>
<reference evidence="10" key="1">
    <citation type="submission" date="2016-01" db="EMBL/GenBank/DDBJ databases">
        <authorList>
            <person name="Mitreva M."/>
            <person name="Pepin K.H."/>
            <person name="Mihindukulasuriya K.A."/>
            <person name="Fulton R."/>
            <person name="Fronick C."/>
            <person name="O'Laughlin M."/>
            <person name="Miner T."/>
            <person name="Herter B."/>
            <person name="Rosa B.A."/>
            <person name="Cordes M."/>
            <person name="Tomlinson C."/>
            <person name="Wollam A."/>
            <person name="Palsikar V.B."/>
            <person name="Mardis E.R."/>
            <person name="Wilson R.K."/>
        </authorList>
    </citation>
    <scope>NUCLEOTIDE SEQUENCE [LARGE SCALE GENOMIC DNA]</scope>
    <source>
        <strain evidence="10">GED7749B</strain>
    </source>
</reference>
<feature type="transmembrane region" description="Helical" evidence="7">
    <location>
        <begin position="114"/>
        <end position="135"/>
    </location>
</feature>
<dbReference type="PANTHER" id="PTHR43163">
    <property type="entry name" value="DIPEPTIDE TRANSPORT SYSTEM PERMEASE PROTEIN DPPB-RELATED"/>
    <property type="match status" value="1"/>
</dbReference>
<evidence type="ECO:0000256" key="2">
    <source>
        <dbReference type="ARBA" id="ARBA00022448"/>
    </source>
</evidence>
<comment type="subcellular location">
    <subcellularLocation>
        <location evidence="1 7">Cell membrane</location>
        <topology evidence="1 7">Multi-pass membrane protein</topology>
    </subcellularLocation>
</comment>
<dbReference type="PROSITE" id="PS50928">
    <property type="entry name" value="ABC_TM1"/>
    <property type="match status" value="1"/>
</dbReference>
<evidence type="ECO:0000259" key="8">
    <source>
        <dbReference type="PROSITE" id="PS50928"/>
    </source>
</evidence>
<gene>
    <name evidence="9" type="ORF">HMPREF3213_03105</name>
</gene>
<keyword evidence="3" id="KW-1003">Cell membrane</keyword>
<dbReference type="GO" id="GO:0005886">
    <property type="term" value="C:plasma membrane"/>
    <property type="evidence" value="ECO:0007669"/>
    <property type="project" value="UniProtKB-SubCell"/>
</dbReference>
<protein>
    <submittedName>
        <fullName evidence="9">Putative oligopeptide transport system permease protein OppB</fullName>
    </submittedName>
</protein>
<keyword evidence="5 7" id="KW-1133">Transmembrane helix</keyword>
<evidence type="ECO:0000256" key="7">
    <source>
        <dbReference type="RuleBase" id="RU363032"/>
    </source>
</evidence>
<feature type="transmembrane region" description="Helical" evidence="7">
    <location>
        <begin position="286"/>
        <end position="309"/>
    </location>
</feature>
<organism evidence="9 10">
    <name type="scientific">Heyndrickxia coagulans</name>
    <name type="common">Weizmannia coagulans</name>
    <dbReference type="NCBI Taxonomy" id="1398"/>
    <lineage>
        <taxon>Bacteria</taxon>
        <taxon>Bacillati</taxon>
        <taxon>Bacillota</taxon>
        <taxon>Bacilli</taxon>
        <taxon>Bacillales</taxon>
        <taxon>Bacillaceae</taxon>
        <taxon>Heyndrickxia</taxon>
    </lineage>
</organism>
<comment type="caution">
    <text evidence="9">The sequence shown here is derived from an EMBL/GenBank/DDBJ whole genome shotgun (WGS) entry which is preliminary data.</text>
</comment>
<dbReference type="AlphaFoldDB" id="A0A133KF77"/>
<evidence type="ECO:0000313" key="9">
    <source>
        <dbReference type="EMBL" id="KWZ78170.1"/>
    </source>
</evidence>
<dbReference type="EMBL" id="LRPN01000150">
    <property type="protein sequence ID" value="KWZ78170.1"/>
    <property type="molecule type" value="Genomic_DNA"/>
</dbReference>
<dbReference type="CDD" id="cd06261">
    <property type="entry name" value="TM_PBP2"/>
    <property type="match status" value="1"/>
</dbReference>
<dbReference type="Proteomes" id="UP000070376">
    <property type="component" value="Unassembled WGS sequence"/>
</dbReference>
<feature type="transmembrane region" description="Helical" evidence="7">
    <location>
        <begin position="174"/>
        <end position="196"/>
    </location>
</feature>
<evidence type="ECO:0000256" key="6">
    <source>
        <dbReference type="ARBA" id="ARBA00023136"/>
    </source>
</evidence>
<keyword evidence="2 7" id="KW-0813">Transport</keyword>
<keyword evidence="4 7" id="KW-0812">Transmembrane</keyword>
<sequence>MKNLNIPFLWEVSRVTKYIVQRIIYLCITLLIIASFTFFLMKFLPGTPFRNQQKLSPEQVHILNQKYGLNESLPVQYKNYMVNLLKGDLGVSFQFDNQPVTQLIVERMGPSLQLGIQAMIVGTLIGILLGVLAAMFQNTWIDYGSTFLSVLGISIPSFVFAAVLQYVIGAKLQWLPVAAWDGFASSILPTIALAIFPVATAARFMRTELIEVFGSDYITLARAKGNSYGQIAFKHAIRNALIPLITVLGPLAVNLMTGSMVVEQIFAVPGIGEQFVKSIQMNDYPIIMGTTLFFSFLLVLITLVVDILYGVIDPRIRLAGGNKS</sequence>
<dbReference type="InterPro" id="IPR000515">
    <property type="entry name" value="MetI-like"/>
</dbReference>
<feature type="transmembrane region" description="Helical" evidence="7">
    <location>
        <begin position="240"/>
        <end position="266"/>
    </location>
</feature>
<proteinExistence type="inferred from homology"/>
<dbReference type="Pfam" id="PF00528">
    <property type="entry name" value="BPD_transp_1"/>
    <property type="match status" value="1"/>
</dbReference>
<comment type="similarity">
    <text evidence="7">Belongs to the binding-protein-dependent transport system permease family.</text>
</comment>
<evidence type="ECO:0000313" key="10">
    <source>
        <dbReference type="Proteomes" id="UP000070376"/>
    </source>
</evidence>
<dbReference type="Pfam" id="PF19300">
    <property type="entry name" value="BPD_transp_1_N"/>
    <property type="match status" value="1"/>
</dbReference>
<evidence type="ECO:0000256" key="5">
    <source>
        <dbReference type="ARBA" id="ARBA00022989"/>
    </source>
</evidence>
<dbReference type="NCBIfam" id="NF045471">
    <property type="entry name" value="Opp3B"/>
    <property type="match status" value="1"/>
</dbReference>
<feature type="transmembrane region" description="Helical" evidence="7">
    <location>
        <begin position="147"/>
        <end position="168"/>
    </location>
</feature>
<evidence type="ECO:0000256" key="4">
    <source>
        <dbReference type="ARBA" id="ARBA00022692"/>
    </source>
</evidence>
<dbReference type="Gene3D" id="1.10.3720.10">
    <property type="entry name" value="MetI-like"/>
    <property type="match status" value="1"/>
</dbReference>
<dbReference type="GO" id="GO:0055085">
    <property type="term" value="P:transmembrane transport"/>
    <property type="evidence" value="ECO:0007669"/>
    <property type="project" value="InterPro"/>
</dbReference>
<keyword evidence="6 7" id="KW-0472">Membrane</keyword>
<evidence type="ECO:0000256" key="1">
    <source>
        <dbReference type="ARBA" id="ARBA00004651"/>
    </source>
</evidence>
<feature type="domain" description="ABC transmembrane type-1" evidence="8">
    <location>
        <begin position="108"/>
        <end position="309"/>
    </location>
</feature>
<dbReference type="InterPro" id="IPR035906">
    <property type="entry name" value="MetI-like_sf"/>
</dbReference>